<protein>
    <submittedName>
        <fullName evidence="1">Uncharacterized protein</fullName>
    </submittedName>
</protein>
<dbReference type="InParanoid" id="A0A0H2RSQ6"/>
<sequence>MTEICTEKTSAEDKTLSSHENLELVGRVRKVIYHPLDWTEFVLGGRDPKDAIDWPDV</sequence>
<gene>
    <name evidence="1" type="ORF">SCHPADRAFT_903176</name>
</gene>
<dbReference type="AlphaFoldDB" id="A0A0H2RSQ6"/>
<dbReference type="Proteomes" id="UP000053477">
    <property type="component" value="Unassembled WGS sequence"/>
</dbReference>
<accession>A0A0H2RSQ6</accession>
<proteinExistence type="predicted"/>
<evidence type="ECO:0000313" key="2">
    <source>
        <dbReference type="Proteomes" id="UP000053477"/>
    </source>
</evidence>
<reference evidence="1 2" key="1">
    <citation type="submission" date="2015-04" db="EMBL/GenBank/DDBJ databases">
        <title>Complete genome sequence of Schizopora paradoxa KUC8140, a cosmopolitan wood degrader in East Asia.</title>
        <authorList>
            <consortium name="DOE Joint Genome Institute"/>
            <person name="Min B."/>
            <person name="Park H."/>
            <person name="Jang Y."/>
            <person name="Kim J.-J."/>
            <person name="Kim K.H."/>
            <person name="Pangilinan J."/>
            <person name="Lipzen A."/>
            <person name="Riley R."/>
            <person name="Grigoriev I.V."/>
            <person name="Spatafora J.W."/>
            <person name="Choi I.-G."/>
        </authorList>
    </citation>
    <scope>NUCLEOTIDE SEQUENCE [LARGE SCALE GENOMIC DNA]</scope>
    <source>
        <strain evidence="1 2">KUC8140</strain>
    </source>
</reference>
<name>A0A0H2RSQ6_9AGAM</name>
<dbReference type="EMBL" id="KQ085941">
    <property type="protein sequence ID" value="KLO14637.1"/>
    <property type="molecule type" value="Genomic_DNA"/>
</dbReference>
<evidence type="ECO:0000313" key="1">
    <source>
        <dbReference type="EMBL" id="KLO14637.1"/>
    </source>
</evidence>
<keyword evidence="2" id="KW-1185">Reference proteome</keyword>
<organism evidence="1 2">
    <name type="scientific">Schizopora paradoxa</name>
    <dbReference type="NCBI Taxonomy" id="27342"/>
    <lineage>
        <taxon>Eukaryota</taxon>
        <taxon>Fungi</taxon>
        <taxon>Dikarya</taxon>
        <taxon>Basidiomycota</taxon>
        <taxon>Agaricomycotina</taxon>
        <taxon>Agaricomycetes</taxon>
        <taxon>Hymenochaetales</taxon>
        <taxon>Schizoporaceae</taxon>
        <taxon>Schizopora</taxon>
    </lineage>
</organism>